<gene>
    <name evidence="1" type="ORF">H2O64_12940</name>
</gene>
<accession>A0ABR7QAH5</accession>
<proteinExistence type="predicted"/>
<protein>
    <submittedName>
        <fullName evidence="1">Uncharacterized protein</fullName>
    </submittedName>
</protein>
<reference evidence="1 2" key="1">
    <citation type="submission" date="2020-07" db="EMBL/GenBank/DDBJ databases">
        <title>Description of Kordia aestuariivivens sp. nov., isolated from a tidal flat.</title>
        <authorList>
            <person name="Park S."/>
            <person name="Yoon J.-H."/>
        </authorList>
    </citation>
    <scope>NUCLEOTIDE SEQUENCE [LARGE SCALE GENOMIC DNA]</scope>
    <source>
        <strain evidence="1 2">YSTF-M3</strain>
    </source>
</reference>
<keyword evidence="2" id="KW-1185">Reference proteome</keyword>
<name>A0ABR7QAH5_9FLAO</name>
<evidence type="ECO:0000313" key="2">
    <source>
        <dbReference type="Proteomes" id="UP000619238"/>
    </source>
</evidence>
<dbReference type="RefSeq" id="WP_187562626.1">
    <property type="nucleotide sequence ID" value="NZ_JACGWS010000007.1"/>
</dbReference>
<sequence length="251" mass="28327">MRYLLFVLFISISFSVFSQKKIHVFVALCDNVNQGIVPVPKTLGNGQNARTNLYWGALYGMKTYFKRSKDWTFIKTIPSNNPKILERIVFKHKTTNTYLLADAYDGKYIEQTTIDFLQASSGANPTEITVNDQKLSFGGASDLVAYIGHDGLMEFSLDIKLSPKDKKKRDAIILACISKDYFKSYLKRTGANPLVWSTGLMSPEAYTLKWAIDGWILNESDAEIRERAAKAYHTYQKCGMRGARGLLVTGF</sequence>
<organism evidence="1 2">
    <name type="scientific">Kordia aestuariivivens</name>
    <dbReference type="NCBI Taxonomy" id="2759037"/>
    <lineage>
        <taxon>Bacteria</taxon>
        <taxon>Pseudomonadati</taxon>
        <taxon>Bacteroidota</taxon>
        <taxon>Flavobacteriia</taxon>
        <taxon>Flavobacteriales</taxon>
        <taxon>Flavobacteriaceae</taxon>
        <taxon>Kordia</taxon>
    </lineage>
</organism>
<comment type="caution">
    <text evidence="1">The sequence shown here is derived from an EMBL/GenBank/DDBJ whole genome shotgun (WGS) entry which is preliminary data.</text>
</comment>
<evidence type="ECO:0000313" key="1">
    <source>
        <dbReference type="EMBL" id="MBC8755576.1"/>
    </source>
</evidence>
<dbReference type="EMBL" id="JACGWS010000007">
    <property type="protein sequence ID" value="MBC8755576.1"/>
    <property type="molecule type" value="Genomic_DNA"/>
</dbReference>
<dbReference type="Proteomes" id="UP000619238">
    <property type="component" value="Unassembled WGS sequence"/>
</dbReference>